<proteinExistence type="predicted"/>
<reference evidence="1" key="1">
    <citation type="submission" date="2023-07" db="EMBL/GenBank/DDBJ databases">
        <title>Sequencing the genomes of 1000 actinobacteria strains.</title>
        <authorList>
            <person name="Klenk H.-P."/>
        </authorList>
    </citation>
    <scope>NUCLEOTIDE SEQUENCE</scope>
    <source>
        <strain evidence="1">DSM 107476</strain>
    </source>
</reference>
<dbReference type="RefSeq" id="WP_290198191.1">
    <property type="nucleotide sequence ID" value="NZ_CP047654.1"/>
</dbReference>
<evidence type="ECO:0000313" key="2">
    <source>
        <dbReference type="Proteomes" id="UP001180840"/>
    </source>
</evidence>
<comment type="caution">
    <text evidence="1">The sequence shown here is derived from an EMBL/GenBank/DDBJ whole genome shotgun (WGS) entry which is preliminary data.</text>
</comment>
<name>A0ABU1ZWB0_9CORY</name>
<dbReference type="EMBL" id="JAVDXZ010000001">
    <property type="protein sequence ID" value="MDR7329229.1"/>
    <property type="molecule type" value="Genomic_DNA"/>
</dbReference>
<evidence type="ECO:0000313" key="1">
    <source>
        <dbReference type="EMBL" id="MDR7329229.1"/>
    </source>
</evidence>
<gene>
    <name evidence="1" type="ORF">J2S39_000905</name>
</gene>
<organism evidence="1 2">
    <name type="scientific">Corynebacterium guangdongense</name>
    <dbReference type="NCBI Taxonomy" id="1783348"/>
    <lineage>
        <taxon>Bacteria</taxon>
        <taxon>Bacillati</taxon>
        <taxon>Actinomycetota</taxon>
        <taxon>Actinomycetes</taxon>
        <taxon>Mycobacteriales</taxon>
        <taxon>Corynebacteriaceae</taxon>
        <taxon>Corynebacterium</taxon>
    </lineage>
</organism>
<accession>A0ABU1ZWB0</accession>
<protein>
    <submittedName>
        <fullName evidence="1">Uncharacterized protein</fullName>
    </submittedName>
</protein>
<sequence length="128" mass="14268">MTRLGNIASVATGGVRSSFHSRREELMRGGADTLWALTAADERVFLTNISRDIEVQEAWFTGTDGRRQALGPIRPGEHSEIRALRGRDTARTITGTVDWRVRSMLLPWVSIHRHEDVALTPTSFQTPG</sequence>
<dbReference type="Proteomes" id="UP001180840">
    <property type="component" value="Unassembled WGS sequence"/>
</dbReference>
<keyword evidence="2" id="KW-1185">Reference proteome</keyword>